<name>A0ABS4Q7V9_9NOCA</name>
<keyword evidence="3" id="KW-1185">Reference proteome</keyword>
<dbReference type="RefSeq" id="WP_209884600.1">
    <property type="nucleotide sequence ID" value="NZ_JAGGMR010000001.1"/>
</dbReference>
<feature type="chain" id="PRO_5046071494" evidence="1">
    <location>
        <begin position="23"/>
        <end position="126"/>
    </location>
</feature>
<organism evidence="2 3">
    <name type="scientific">Nocardia goodfellowii</name>
    <dbReference type="NCBI Taxonomy" id="882446"/>
    <lineage>
        <taxon>Bacteria</taxon>
        <taxon>Bacillati</taxon>
        <taxon>Actinomycetota</taxon>
        <taxon>Actinomycetes</taxon>
        <taxon>Mycobacteriales</taxon>
        <taxon>Nocardiaceae</taxon>
        <taxon>Nocardia</taxon>
    </lineage>
</organism>
<proteinExistence type="predicted"/>
<keyword evidence="2" id="KW-0456">Lyase</keyword>
<sequence length="126" mass="12367">MSKLRNTAATAIAIAAAGLALAAPQASAEIGTSVIIAGGGLSNGFGTGCTYNVIANSNNTARVDVSDNGVWIGASEGSPSPKTHTIKWTPATTGTHTLLVTQGADSKTIVLNVGTGINGGSSCLVI</sequence>
<evidence type="ECO:0000313" key="3">
    <source>
        <dbReference type="Proteomes" id="UP001519325"/>
    </source>
</evidence>
<accession>A0ABS4Q7V9</accession>
<gene>
    <name evidence="2" type="ORF">BJ987_000677</name>
</gene>
<feature type="signal peptide" evidence="1">
    <location>
        <begin position="1"/>
        <end position="22"/>
    </location>
</feature>
<keyword evidence="1" id="KW-0732">Signal</keyword>
<dbReference type="Proteomes" id="UP001519325">
    <property type="component" value="Unassembled WGS sequence"/>
</dbReference>
<evidence type="ECO:0000256" key="1">
    <source>
        <dbReference type="SAM" id="SignalP"/>
    </source>
</evidence>
<protein>
    <submittedName>
        <fullName evidence="2">Streptogramin lyase</fullName>
    </submittedName>
</protein>
<reference evidence="2 3" key="1">
    <citation type="submission" date="2021-03" db="EMBL/GenBank/DDBJ databases">
        <title>Sequencing the genomes of 1000 actinobacteria strains.</title>
        <authorList>
            <person name="Klenk H.-P."/>
        </authorList>
    </citation>
    <scope>NUCLEOTIDE SEQUENCE [LARGE SCALE GENOMIC DNA]</scope>
    <source>
        <strain evidence="2 3">DSM 45516</strain>
    </source>
</reference>
<dbReference type="EMBL" id="JAGGMR010000001">
    <property type="protein sequence ID" value="MBP2187776.1"/>
    <property type="molecule type" value="Genomic_DNA"/>
</dbReference>
<evidence type="ECO:0000313" key="2">
    <source>
        <dbReference type="EMBL" id="MBP2187776.1"/>
    </source>
</evidence>
<dbReference type="GO" id="GO:0016829">
    <property type="term" value="F:lyase activity"/>
    <property type="evidence" value="ECO:0007669"/>
    <property type="project" value="UniProtKB-KW"/>
</dbReference>
<comment type="caution">
    <text evidence="2">The sequence shown here is derived from an EMBL/GenBank/DDBJ whole genome shotgun (WGS) entry which is preliminary data.</text>
</comment>